<reference evidence="4 5" key="1">
    <citation type="journal article" date="2009" name="Stand. Genomic Sci.">
        <title>Complete genome sequence of Catenulispora acidiphila type strain (ID 139908).</title>
        <authorList>
            <person name="Copeland A."/>
            <person name="Lapidus A."/>
            <person name="Glavina Del Rio T."/>
            <person name="Nolan M."/>
            <person name="Lucas S."/>
            <person name="Chen F."/>
            <person name="Tice H."/>
            <person name="Cheng J.F."/>
            <person name="Bruce D."/>
            <person name="Goodwin L."/>
            <person name="Pitluck S."/>
            <person name="Mikhailova N."/>
            <person name="Pati A."/>
            <person name="Ivanova N."/>
            <person name="Mavromatis K."/>
            <person name="Chen A."/>
            <person name="Palaniappan K."/>
            <person name="Chain P."/>
            <person name="Land M."/>
            <person name="Hauser L."/>
            <person name="Chang Y.J."/>
            <person name="Jeffries C.D."/>
            <person name="Chertkov O."/>
            <person name="Brettin T."/>
            <person name="Detter J.C."/>
            <person name="Han C."/>
            <person name="Ali Z."/>
            <person name="Tindall B.J."/>
            <person name="Goker M."/>
            <person name="Bristow J."/>
            <person name="Eisen J.A."/>
            <person name="Markowitz V."/>
            <person name="Hugenholtz P."/>
            <person name="Kyrpides N.C."/>
            <person name="Klenk H.P."/>
        </authorList>
    </citation>
    <scope>NUCLEOTIDE SEQUENCE [LARGE SCALE GENOMIC DNA]</scope>
    <source>
        <strain evidence="5">DSM 44928 / JCM 14897 / NBRC 102108 / NRRL B-24433 / ID139908</strain>
    </source>
</reference>
<dbReference type="InterPro" id="IPR025565">
    <property type="entry name" value="DUF4328"/>
</dbReference>
<accession>C7QE01</accession>
<dbReference type="InParanoid" id="C7QE01"/>
<dbReference type="HOGENOM" id="CLU_753755_0_0_11"/>
<evidence type="ECO:0000256" key="2">
    <source>
        <dbReference type="SAM" id="Phobius"/>
    </source>
</evidence>
<evidence type="ECO:0000313" key="4">
    <source>
        <dbReference type="EMBL" id="ACU76589.1"/>
    </source>
</evidence>
<evidence type="ECO:0000259" key="3">
    <source>
        <dbReference type="Pfam" id="PF14219"/>
    </source>
</evidence>
<keyword evidence="2" id="KW-0472">Membrane</keyword>
<dbReference type="RefSeq" id="WP_015796314.1">
    <property type="nucleotide sequence ID" value="NC_013131.1"/>
</dbReference>
<dbReference type="STRING" id="479433.Caci_7765"/>
<evidence type="ECO:0000313" key="5">
    <source>
        <dbReference type="Proteomes" id="UP000000851"/>
    </source>
</evidence>
<gene>
    <name evidence="4" type="ordered locus">Caci_7765</name>
</gene>
<dbReference type="EMBL" id="CP001700">
    <property type="protein sequence ID" value="ACU76589.1"/>
    <property type="molecule type" value="Genomic_DNA"/>
</dbReference>
<feature type="transmembrane region" description="Helical" evidence="2">
    <location>
        <begin position="32"/>
        <end position="56"/>
    </location>
</feature>
<dbReference type="OrthoDB" id="4174975at2"/>
<protein>
    <recommendedName>
        <fullName evidence="3">DUF4328 domain-containing protein</fullName>
    </recommendedName>
</protein>
<keyword evidence="2" id="KW-0812">Transmembrane</keyword>
<evidence type="ECO:0000256" key="1">
    <source>
        <dbReference type="SAM" id="MobiDB-lite"/>
    </source>
</evidence>
<feature type="transmembrane region" description="Helical" evidence="2">
    <location>
        <begin position="166"/>
        <end position="187"/>
    </location>
</feature>
<feature type="transmembrane region" description="Helical" evidence="2">
    <location>
        <begin position="207"/>
        <end position="229"/>
    </location>
</feature>
<keyword evidence="2" id="KW-1133">Transmembrane helix</keyword>
<dbReference type="AlphaFoldDB" id="C7QE01"/>
<dbReference type="eggNOG" id="COG0515">
    <property type="taxonomic scope" value="Bacteria"/>
</dbReference>
<dbReference type="Pfam" id="PF14219">
    <property type="entry name" value="DUF4328"/>
    <property type="match status" value="1"/>
</dbReference>
<feature type="domain" description="DUF4328" evidence="3">
    <location>
        <begin position="69"/>
        <end position="234"/>
    </location>
</feature>
<keyword evidence="5" id="KW-1185">Reference proteome</keyword>
<name>C7QE01_CATAD</name>
<feature type="transmembrane region" description="Helical" evidence="2">
    <location>
        <begin position="127"/>
        <end position="145"/>
    </location>
</feature>
<organism evidence="4 5">
    <name type="scientific">Catenulispora acidiphila (strain DSM 44928 / JCM 14897 / NBRC 102108 / NRRL B-24433 / ID139908)</name>
    <dbReference type="NCBI Taxonomy" id="479433"/>
    <lineage>
        <taxon>Bacteria</taxon>
        <taxon>Bacillati</taxon>
        <taxon>Actinomycetota</taxon>
        <taxon>Actinomycetes</taxon>
        <taxon>Catenulisporales</taxon>
        <taxon>Catenulisporaceae</taxon>
        <taxon>Catenulispora</taxon>
    </lineage>
</organism>
<sequence length="367" mass="38642">MPGVTGSPISPYGYPAPYGANVPRIRTSVQSLGTAVTVLLALDAALAVLAAGLLAWRNTLIGDFLGDPASVDPDRMNTADQAAGSATGWFIILTVATAVVFICWFWAARNNAEVYAPNRGSLPTGWAIGGWFIPLAGLVMPGIVARDIHRGTMAGRDNTRATGGMITGWWWSSYVAFWIMCVVVSVQNGRARNAADPLEHLHDVRSASEAGIIALSVGVAAALLAITYVQTITRAQRARIREAGWYAPGQPWAYGMPYGYGAPMPGYPMGMPVPMPMPGPGQPPMPAGPPAFGMPVAMPMPGQPPMPTGSDAFGMPVAMPMQDVPVQNPIPAAHPQTAETQTAETQTADVQPTEPPKEPGDWPNPPN</sequence>
<proteinExistence type="predicted"/>
<dbReference type="Proteomes" id="UP000000851">
    <property type="component" value="Chromosome"/>
</dbReference>
<feature type="region of interest" description="Disordered" evidence="1">
    <location>
        <begin position="322"/>
        <end position="367"/>
    </location>
</feature>
<feature type="compositionally biased region" description="Low complexity" evidence="1">
    <location>
        <begin position="331"/>
        <end position="348"/>
    </location>
</feature>
<dbReference type="KEGG" id="cai:Caci_7765"/>
<feature type="transmembrane region" description="Helical" evidence="2">
    <location>
        <begin position="86"/>
        <end position="107"/>
    </location>
</feature>